<sequence>MVISGKELPVTLEYLKLQCGFNTVQLDHLLRECRAPLRILIIDFMKFEYLDLKVITRFAKSKRTLKYLGIGGRIGWSVREMKELEMLKQKFGVNLIPWDEIDRW</sequence>
<dbReference type="Proteomes" id="UP000266861">
    <property type="component" value="Unassembled WGS sequence"/>
</dbReference>
<evidence type="ECO:0000313" key="2">
    <source>
        <dbReference type="Proteomes" id="UP000266861"/>
    </source>
</evidence>
<name>A0A397G3E1_9GLOM</name>
<dbReference type="OrthoDB" id="2327826at2759"/>
<reference evidence="1 2" key="1">
    <citation type="submission" date="2018-08" db="EMBL/GenBank/DDBJ databases">
        <title>Genome and evolution of the arbuscular mycorrhizal fungus Diversispora epigaea (formerly Glomus versiforme) and its bacterial endosymbionts.</title>
        <authorList>
            <person name="Sun X."/>
            <person name="Fei Z."/>
            <person name="Harrison M."/>
        </authorList>
    </citation>
    <scope>NUCLEOTIDE SEQUENCE [LARGE SCALE GENOMIC DNA]</scope>
    <source>
        <strain evidence="1 2">IT104</strain>
    </source>
</reference>
<accession>A0A397G3E1</accession>
<gene>
    <name evidence="1" type="ORF">Glove_759g9</name>
</gene>
<evidence type="ECO:0000313" key="1">
    <source>
        <dbReference type="EMBL" id="RHZ44108.1"/>
    </source>
</evidence>
<organism evidence="1 2">
    <name type="scientific">Diversispora epigaea</name>
    <dbReference type="NCBI Taxonomy" id="1348612"/>
    <lineage>
        <taxon>Eukaryota</taxon>
        <taxon>Fungi</taxon>
        <taxon>Fungi incertae sedis</taxon>
        <taxon>Mucoromycota</taxon>
        <taxon>Glomeromycotina</taxon>
        <taxon>Glomeromycetes</taxon>
        <taxon>Diversisporales</taxon>
        <taxon>Diversisporaceae</taxon>
        <taxon>Diversispora</taxon>
    </lineage>
</organism>
<keyword evidence="2" id="KW-1185">Reference proteome</keyword>
<comment type="caution">
    <text evidence="1">The sequence shown here is derived from an EMBL/GenBank/DDBJ whole genome shotgun (WGS) entry which is preliminary data.</text>
</comment>
<dbReference type="AlphaFoldDB" id="A0A397G3E1"/>
<proteinExistence type="predicted"/>
<protein>
    <submittedName>
        <fullName evidence="1">Uncharacterized protein</fullName>
    </submittedName>
</protein>
<dbReference type="EMBL" id="PQFF01000593">
    <property type="protein sequence ID" value="RHZ44108.1"/>
    <property type="molecule type" value="Genomic_DNA"/>
</dbReference>